<name>A0A031K0D1_9SPHN</name>
<proteinExistence type="predicted"/>
<reference evidence="1 2" key="1">
    <citation type="submission" date="2014-03" db="EMBL/GenBank/DDBJ databases">
        <title>Whole genome sequence of Novosphingobium resinovorum KF1.</title>
        <authorList>
            <person name="Gan H.M."/>
            <person name="Gan H.Y."/>
            <person name="Chew T.H."/>
            <person name="Savka M.A."/>
        </authorList>
    </citation>
    <scope>NUCLEOTIDE SEQUENCE [LARGE SCALE GENOMIC DNA]</scope>
    <source>
        <strain evidence="1 2">KF1</strain>
    </source>
</reference>
<comment type="caution">
    <text evidence="1">The sequence shown here is derived from an EMBL/GenBank/DDBJ whole genome shotgun (WGS) entry which is preliminary data.</text>
</comment>
<organism evidence="1 2">
    <name type="scientific">Novosphingobium resinovorum</name>
    <dbReference type="NCBI Taxonomy" id="158500"/>
    <lineage>
        <taxon>Bacteria</taxon>
        <taxon>Pseudomonadati</taxon>
        <taxon>Pseudomonadota</taxon>
        <taxon>Alphaproteobacteria</taxon>
        <taxon>Sphingomonadales</taxon>
        <taxon>Sphingomonadaceae</taxon>
        <taxon>Novosphingobium</taxon>
    </lineage>
</organism>
<dbReference type="EMBL" id="JFYZ01000003">
    <property type="protein sequence ID" value="EZP83416.1"/>
    <property type="molecule type" value="Genomic_DNA"/>
</dbReference>
<dbReference type="RefSeq" id="WP_036524657.1">
    <property type="nucleotide sequence ID" value="NZ_JFYZ01000003.1"/>
</dbReference>
<gene>
    <name evidence="1" type="ORF">BV97_01527</name>
</gene>
<evidence type="ECO:0000313" key="1">
    <source>
        <dbReference type="EMBL" id="EZP83416.1"/>
    </source>
</evidence>
<protein>
    <submittedName>
        <fullName evidence="1">Uncharacterized protein</fullName>
    </submittedName>
</protein>
<dbReference type="AlphaFoldDB" id="A0A031K0D1"/>
<accession>A0A031K0D1</accession>
<dbReference type="PATRIC" id="fig|158500.4.peg.1564"/>
<sequence length="80" mass="9315">MTENVENLLLEHLKKIQAEQSAARERDREIMTRLGSLESMIARIGRDNAHAYEEQIKDRRGLDALKERVERLERGLELGN</sequence>
<dbReference type="Proteomes" id="UP000024329">
    <property type="component" value="Unassembled WGS sequence"/>
</dbReference>
<evidence type="ECO:0000313" key="2">
    <source>
        <dbReference type="Proteomes" id="UP000024329"/>
    </source>
</evidence>
<dbReference type="eggNOG" id="ENOG5033FCU">
    <property type="taxonomic scope" value="Bacteria"/>
</dbReference>